<comment type="caution">
    <text evidence="1">The sequence shown here is derived from an EMBL/GenBank/DDBJ whole genome shotgun (WGS) entry which is preliminary data.</text>
</comment>
<protein>
    <submittedName>
        <fullName evidence="1">Uncharacterized protein</fullName>
    </submittedName>
</protein>
<evidence type="ECO:0000313" key="1">
    <source>
        <dbReference type="EMBL" id="KAK8089253.1"/>
    </source>
</evidence>
<dbReference type="EMBL" id="JAQQWN010000004">
    <property type="protein sequence ID" value="KAK8089253.1"/>
    <property type="molecule type" value="Genomic_DNA"/>
</dbReference>
<keyword evidence="2" id="KW-1185">Reference proteome</keyword>
<evidence type="ECO:0000313" key="2">
    <source>
        <dbReference type="Proteomes" id="UP001433268"/>
    </source>
</evidence>
<gene>
    <name evidence="1" type="ORF">PG997_004214</name>
</gene>
<dbReference type="RefSeq" id="XP_066672147.1">
    <property type="nucleotide sequence ID" value="XM_066808529.1"/>
</dbReference>
<reference evidence="1 2" key="1">
    <citation type="submission" date="2023-01" db="EMBL/GenBank/DDBJ databases">
        <title>Analysis of 21 Apiospora genomes using comparative genomics revels a genus with tremendous synthesis potential of carbohydrate active enzymes and secondary metabolites.</title>
        <authorList>
            <person name="Sorensen T."/>
        </authorList>
    </citation>
    <scope>NUCLEOTIDE SEQUENCE [LARGE SCALE GENOMIC DNA]</scope>
    <source>
        <strain evidence="1 2">CBS 114990</strain>
    </source>
</reference>
<sequence>MVKGYRFVKVLTSWQDDKIFALGTQSANNKMILMEFGIPRPEEDVEVATLTALHGLSYGEEFAATLSQQAEERYIIISTLRGTIYKVALPG</sequence>
<dbReference type="GeneID" id="92041589"/>
<proteinExistence type="predicted"/>
<organism evidence="1 2">
    <name type="scientific">Apiospora hydei</name>
    <dbReference type="NCBI Taxonomy" id="1337664"/>
    <lineage>
        <taxon>Eukaryota</taxon>
        <taxon>Fungi</taxon>
        <taxon>Dikarya</taxon>
        <taxon>Ascomycota</taxon>
        <taxon>Pezizomycotina</taxon>
        <taxon>Sordariomycetes</taxon>
        <taxon>Xylariomycetidae</taxon>
        <taxon>Amphisphaeriales</taxon>
        <taxon>Apiosporaceae</taxon>
        <taxon>Apiospora</taxon>
    </lineage>
</organism>
<name>A0ABR1X1H6_9PEZI</name>
<accession>A0ABR1X1H6</accession>
<dbReference type="Proteomes" id="UP001433268">
    <property type="component" value="Unassembled WGS sequence"/>
</dbReference>